<dbReference type="PROSITE" id="PS50102">
    <property type="entry name" value="RRM"/>
    <property type="match status" value="1"/>
</dbReference>
<feature type="non-terminal residue" evidence="3">
    <location>
        <position position="210"/>
    </location>
</feature>
<evidence type="ECO:0000259" key="2">
    <source>
        <dbReference type="PROSITE" id="PS50102"/>
    </source>
</evidence>
<gene>
    <name evidence="3" type="primary">ORF39627</name>
</gene>
<dbReference type="InterPro" id="IPR035979">
    <property type="entry name" value="RBD_domain_sf"/>
</dbReference>
<dbReference type="AlphaFoldDB" id="A0A0B6YXV1"/>
<dbReference type="Pfam" id="PF22600">
    <property type="entry name" value="MTPAP-like_central"/>
    <property type="match status" value="1"/>
</dbReference>
<dbReference type="InterPro" id="IPR036236">
    <property type="entry name" value="Znf_C2H2_sf"/>
</dbReference>
<accession>A0A0B6YXV1</accession>
<dbReference type="CDD" id="cd00590">
    <property type="entry name" value="RRM_SF"/>
    <property type="match status" value="1"/>
</dbReference>
<dbReference type="Gene3D" id="3.30.70.330">
    <property type="match status" value="1"/>
</dbReference>
<proteinExistence type="predicted"/>
<name>A0A0B6YXV1_9EUPU</name>
<keyword evidence="1" id="KW-0694">RNA-binding</keyword>
<evidence type="ECO:0000256" key="1">
    <source>
        <dbReference type="PROSITE-ProRule" id="PRU00176"/>
    </source>
</evidence>
<organism evidence="3">
    <name type="scientific">Arion vulgaris</name>
    <dbReference type="NCBI Taxonomy" id="1028688"/>
    <lineage>
        <taxon>Eukaryota</taxon>
        <taxon>Metazoa</taxon>
        <taxon>Spiralia</taxon>
        <taxon>Lophotrochozoa</taxon>
        <taxon>Mollusca</taxon>
        <taxon>Gastropoda</taxon>
        <taxon>Heterobranchia</taxon>
        <taxon>Euthyneura</taxon>
        <taxon>Panpulmonata</taxon>
        <taxon>Eupulmonata</taxon>
        <taxon>Stylommatophora</taxon>
        <taxon>Helicina</taxon>
        <taxon>Arionoidea</taxon>
        <taxon>Arionidae</taxon>
        <taxon>Arion</taxon>
    </lineage>
</organism>
<dbReference type="GO" id="GO:0003723">
    <property type="term" value="F:RNA binding"/>
    <property type="evidence" value="ECO:0007669"/>
    <property type="project" value="UniProtKB-UniRule"/>
</dbReference>
<dbReference type="InterPro" id="IPR000504">
    <property type="entry name" value="RRM_dom"/>
</dbReference>
<dbReference type="SUPFAM" id="SSF81301">
    <property type="entry name" value="Nucleotidyltransferase"/>
    <property type="match status" value="1"/>
</dbReference>
<dbReference type="EMBL" id="HACG01013651">
    <property type="protein sequence ID" value="CEK60516.1"/>
    <property type="molecule type" value="Transcribed_RNA"/>
</dbReference>
<reference evidence="3" key="1">
    <citation type="submission" date="2014-12" db="EMBL/GenBank/DDBJ databases">
        <title>Insight into the proteome of Arion vulgaris.</title>
        <authorList>
            <person name="Aradska J."/>
            <person name="Bulat T."/>
            <person name="Smidak R."/>
            <person name="Sarate P."/>
            <person name="Gangsoo J."/>
            <person name="Sialana F."/>
            <person name="Bilban M."/>
            <person name="Lubec G."/>
        </authorList>
    </citation>
    <scope>NUCLEOTIDE SEQUENCE</scope>
    <source>
        <tissue evidence="3">Skin</tissue>
    </source>
</reference>
<protein>
    <recommendedName>
        <fullName evidence="2">RRM domain-containing protein</fullName>
    </recommendedName>
</protein>
<dbReference type="InterPro" id="IPR054708">
    <property type="entry name" value="MTPAP-like_central"/>
</dbReference>
<dbReference type="InterPro" id="IPR012677">
    <property type="entry name" value="Nucleotide-bd_a/b_plait_sf"/>
</dbReference>
<evidence type="ECO:0000313" key="3">
    <source>
        <dbReference type="EMBL" id="CEK60516.1"/>
    </source>
</evidence>
<feature type="domain" description="RRM" evidence="2">
    <location>
        <begin position="45"/>
        <end position="118"/>
    </location>
</feature>
<dbReference type="Gene3D" id="3.30.160.60">
    <property type="entry name" value="Classic Zinc Finger"/>
    <property type="match status" value="1"/>
</dbReference>
<dbReference type="SMART" id="SM00360">
    <property type="entry name" value="RRM"/>
    <property type="match status" value="1"/>
</dbReference>
<sequence length="210" mass="23554">MAEKSYHCQLCNCTLYGMKEFDLHCNGKKHKSNEKHGNEQEDAKRKIYVRGLEGITNPRDFLFKYFCNFGSLNDIKIGGNQGSSFAVVEFCEREPVARCLKMKHMIGGQCLYVKSYKNRTPTSGVSRMAHQKLEQDEKTKQAATTSHAMDILLSAASLTDQINLLAACLKLDAADEKARVQICQELTKLLSPLFEHCKICQFGSSVNGFG</sequence>
<dbReference type="SUPFAM" id="SSF54928">
    <property type="entry name" value="RNA-binding domain, RBD"/>
    <property type="match status" value="1"/>
</dbReference>
<dbReference type="SUPFAM" id="SSF57667">
    <property type="entry name" value="beta-beta-alpha zinc fingers"/>
    <property type="match status" value="1"/>
</dbReference>
<dbReference type="InterPro" id="IPR043519">
    <property type="entry name" value="NT_sf"/>
</dbReference>